<keyword evidence="1" id="KW-0863">Zinc-finger</keyword>
<organism evidence="3 4">
    <name type="scientific">Mucor flavus</name>
    <dbReference type="NCBI Taxonomy" id="439312"/>
    <lineage>
        <taxon>Eukaryota</taxon>
        <taxon>Fungi</taxon>
        <taxon>Fungi incertae sedis</taxon>
        <taxon>Mucoromycota</taxon>
        <taxon>Mucoromycotina</taxon>
        <taxon>Mucoromycetes</taxon>
        <taxon>Mucorales</taxon>
        <taxon>Mucorineae</taxon>
        <taxon>Mucoraceae</taxon>
        <taxon>Mucor</taxon>
    </lineage>
</organism>
<dbReference type="InterPro" id="IPR007527">
    <property type="entry name" value="Znf_SWIM"/>
</dbReference>
<proteinExistence type="predicted"/>
<dbReference type="Pfam" id="PF04434">
    <property type="entry name" value="SWIM"/>
    <property type="match status" value="1"/>
</dbReference>
<keyword evidence="1" id="KW-0862">Zinc</keyword>
<feature type="domain" description="SWIM-type" evidence="2">
    <location>
        <begin position="25"/>
        <end position="60"/>
    </location>
</feature>
<dbReference type="Proteomes" id="UP001473302">
    <property type="component" value="Unassembled WGS sequence"/>
</dbReference>
<name>A0ABP9YW02_9FUNG</name>
<sequence length="106" mass="12072">MDRLLKHVNGITFKVNPFTTEGVSYDIYVIEEEMKKCTCPDFIWNHIACKHLYLLKRFKRNILIYILSTNLPVLEMIAPVPEIAEAVAVEEVSAPSSVIDSDVFGE</sequence>
<gene>
    <name evidence="3" type="ORF">MFLAVUS_004456</name>
</gene>
<accession>A0ABP9YW02</accession>
<evidence type="ECO:0000256" key="1">
    <source>
        <dbReference type="PROSITE-ProRule" id="PRU00325"/>
    </source>
</evidence>
<evidence type="ECO:0000259" key="2">
    <source>
        <dbReference type="PROSITE" id="PS50966"/>
    </source>
</evidence>
<dbReference type="EMBL" id="BAABUK010000008">
    <property type="protein sequence ID" value="GAA5811027.1"/>
    <property type="molecule type" value="Genomic_DNA"/>
</dbReference>
<protein>
    <recommendedName>
        <fullName evidence="2">SWIM-type domain-containing protein</fullName>
    </recommendedName>
</protein>
<comment type="caution">
    <text evidence="3">The sequence shown here is derived from an EMBL/GenBank/DDBJ whole genome shotgun (WGS) entry which is preliminary data.</text>
</comment>
<keyword evidence="4" id="KW-1185">Reference proteome</keyword>
<evidence type="ECO:0000313" key="3">
    <source>
        <dbReference type="EMBL" id="GAA5811027.1"/>
    </source>
</evidence>
<reference evidence="3 4" key="1">
    <citation type="submission" date="2024-04" db="EMBL/GenBank/DDBJ databases">
        <title>genome sequences of Mucor flavus KT1a and Helicostylum pulchrum KT1b strains isolated from the surface of a dry-aged beef.</title>
        <authorList>
            <person name="Toyotome T."/>
            <person name="Hosono M."/>
            <person name="Torimaru M."/>
            <person name="Fukuda K."/>
            <person name="Mikami N."/>
        </authorList>
    </citation>
    <scope>NUCLEOTIDE SEQUENCE [LARGE SCALE GENOMIC DNA]</scope>
    <source>
        <strain evidence="3 4">KT1a</strain>
    </source>
</reference>
<dbReference type="PROSITE" id="PS50966">
    <property type="entry name" value="ZF_SWIM"/>
    <property type="match status" value="1"/>
</dbReference>
<evidence type="ECO:0000313" key="4">
    <source>
        <dbReference type="Proteomes" id="UP001473302"/>
    </source>
</evidence>
<keyword evidence="1" id="KW-0479">Metal-binding</keyword>